<dbReference type="RefSeq" id="WP_202997807.1">
    <property type="nucleotide sequence ID" value="NZ_JAENHO010000017.1"/>
</dbReference>
<comment type="caution">
    <text evidence="4">The sequence shown here is derived from an EMBL/GenBank/DDBJ whole genome shotgun (WGS) entry which is preliminary data.</text>
</comment>
<proteinExistence type="predicted"/>
<keyword evidence="2" id="KW-0472">Membrane</keyword>
<name>A0ABS1W314_9ACTN</name>
<protein>
    <recommendedName>
        <fullName evidence="3">FtsX extracellular domain-containing protein</fullName>
    </recommendedName>
</protein>
<evidence type="ECO:0000313" key="5">
    <source>
        <dbReference type="Proteomes" id="UP000598996"/>
    </source>
</evidence>
<dbReference type="Gene3D" id="3.30.70.3040">
    <property type="match status" value="1"/>
</dbReference>
<gene>
    <name evidence="4" type="ORF">JKJ07_43065</name>
</gene>
<feature type="domain" description="FtsX extracellular" evidence="3">
    <location>
        <begin position="99"/>
        <end position="189"/>
    </location>
</feature>
<evidence type="ECO:0000256" key="1">
    <source>
        <dbReference type="SAM" id="MobiDB-lite"/>
    </source>
</evidence>
<dbReference type="Pfam" id="PF18075">
    <property type="entry name" value="FtsX_ECD"/>
    <property type="match status" value="1"/>
</dbReference>
<feature type="compositionally biased region" description="Basic and acidic residues" evidence="1">
    <location>
        <begin position="1"/>
        <end position="18"/>
    </location>
</feature>
<evidence type="ECO:0000256" key="2">
    <source>
        <dbReference type="SAM" id="Phobius"/>
    </source>
</evidence>
<keyword evidence="2" id="KW-1133">Transmembrane helix</keyword>
<sequence length="204" mass="21554">MDANLRDQFDRAVGHDPGADPSAMAHTAILEGGRVRTRRRRLAAAGVAAAGLVLAAGVGTALNLRSEAPPPPLTIPAAMMPLAAPGCSEGAVQSGATDVSMFLTYEATEQQRSAIRSALDGDARVESSYFESRQTAYERFKKLWQDSPEFVASVGPESLPESFRVRLTEPAPSTAFERQYAAMPGIQDVVGRTCPPDAPVGGVK</sequence>
<evidence type="ECO:0000259" key="3">
    <source>
        <dbReference type="Pfam" id="PF18075"/>
    </source>
</evidence>
<dbReference type="InterPro" id="IPR040690">
    <property type="entry name" value="FtsX_ECD"/>
</dbReference>
<feature type="transmembrane region" description="Helical" evidence="2">
    <location>
        <begin position="42"/>
        <end position="62"/>
    </location>
</feature>
<keyword evidence="5" id="KW-1185">Reference proteome</keyword>
<accession>A0ABS1W314</accession>
<evidence type="ECO:0000313" key="4">
    <source>
        <dbReference type="EMBL" id="MBL7261087.1"/>
    </source>
</evidence>
<keyword evidence="2" id="KW-0812">Transmembrane</keyword>
<dbReference type="EMBL" id="JAENHO010000017">
    <property type="protein sequence ID" value="MBL7261087.1"/>
    <property type="molecule type" value="Genomic_DNA"/>
</dbReference>
<feature type="region of interest" description="Disordered" evidence="1">
    <location>
        <begin position="1"/>
        <end position="23"/>
    </location>
</feature>
<organism evidence="4 5">
    <name type="scientific">Paractinoplanes lichenicola</name>
    <dbReference type="NCBI Taxonomy" id="2802976"/>
    <lineage>
        <taxon>Bacteria</taxon>
        <taxon>Bacillati</taxon>
        <taxon>Actinomycetota</taxon>
        <taxon>Actinomycetes</taxon>
        <taxon>Micromonosporales</taxon>
        <taxon>Micromonosporaceae</taxon>
        <taxon>Paractinoplanes</taxon>
    </lineage>
</organism>
<reference evidence="4 5" key="1">
    <citation type="submission" date="2021-01" db="EMBL/GenBank/DDBJ databases">
        <title>Actinoplanes sp. nov. LDG1-01 isolated from lichen.</title>
        <authorList>
            <person name="Saeng-In P."/>
            <person name="Phongsopitanun W."/>
            <person name="Kanchanasin P."/>
            <person name="Yuki M."/>
            <person name="Kudo T."/>
            <person name="Ohkuma M."/>
            <person name="Tanasupawat S."/>
        </authorList>
    </citation>
    <scope>NUCLEOTIDE SEQUENCE [LARGE SCALE GENOMIC DNA]</scope>
    <source>
        <strain evidence="4 5">LDG1-01</strain>
    </source>
</reference>
<dbReference type="Proteomes" id="UP000598996">
    <property type="component" value="Unassembled WGS sequence"/>
</dbReference>